<name>A0A834NDX8_VESGE</name>
<reference evidence="1" key="1">
    <citation type="journal article" date="2020" name="G3 (Bethesda)">
        <title>High-Quality Assemblies for Three Invasive Social Wasps from the &lt;i&gt;Vespula&lt;/i&gt; Genus.</title>
        <authorList>
            <person name="Harrop T.W.R."/>
            <person name="Guhlin J."/>
            <person name="McLaughlin G.M."/>
            <person name="Permina E."/>
            <person name="Stockwell P."/>
            <person name="Gilligan J."/>
            <person name="Le Lec M.F."/>
            <person name="Gruber M.A.M."/>
            <person name="Quinn O."/>
            <person name="Lovegrove M."/>
            <person name="Duncan E.J."/>
            <person name="Remnant E.J."/>
            <person name="Van Eeckhoven J."/>
            <person name="Graham B."/>
            <person name="Knapp R.A."/>
            <person name="Langford K.W."/>
            <person name="Kronenberg Z."/>
            <person name="Press M.O."/>
            <person name="Eacker S.M."/>
            <person name="Wilson-Rankin E.E."/>
            <person name="Purcell J."/>
            <person name="Lester P.J."/>
            <person name="Dearden P.K."/>
        </authorList>
    </citation>
    <scope>NUCLEOTIDE SEQUENCE</scope>
    <source>
        <strain evidence="1">Linc-1</strain>
    </source>
</reference>
<keyword evidence="2" id="KW-1185">Reference proteome</keyword>
<gene>
    <name evidence="1" type="ORF">HZH68_005091</name>
</gene>
<evidence type="ECO:0000313" key="1">
    <source>
        <dbReference type="EMBL" id="KAF7405722.1"/>
    </source>
</evidence>
<protein>
    <submittedName>
        <fullName evidence="1">Uncharacterized protein</fullName>
    </submittedName>
</protein>
<comment type="caution">
    <text evidence="1">The sequence shown here is derived from an EMBL/GenBank/DDBJ whole genome shotgun (WGS) entry which is preliminary data.</text>
</comment>
<sequence>MIEAFTDIKKKLEVWRKGAKRCFVKISGLVESLIEISYELESGQLICNVHRYIVEYSGFIERENHGDSKSQNAGESCYDLCGYCALRFGRDVLTEKKSQRGS</sequence>
<evidence type="ECO:0000313" key="2">
    <source>
        <dbReference type="Proteomes" id="UP000617340"/>
    </source>
</evidence>
<proteinExistence type="predicted"/>
<accession>A0A834NDX8</accession>
<dbReference type="Proteomes" id="UP000617340">
    <property type="component" value="Unassembled WGS sequence"/>
</dbReference>
<organism evidence="1 2">
    <name type="scientific">Vespula germanica</name>
    <name type="common">German yellow jacket</name>
    <name type="synonym">Paravespula germanica</name>
    <dbReference type="NCBI Taxonomy" id="30212"/>
    <lineage>
        <taxon>Eukaryota</taxon>
        <taxon>Metazoa</taxon>
        <taxon>Ecdysozoa</taxon>
        <taxon>Arthropoda</taxon>
        <taxon>Hexapoda</taxon>
        <taxon>Insecta</taxon>
        <taxon>Pterygota</taxon>
        <taxon>Neoptera</taxon>
        <taxon>Endopterygota</taxon>
        <taxon>Hymenoptera</taxon>
        <taxon>Apocrita</taxon>
        <taxon>Aculeata</taxon>
        <taxon>Vespoidea</taxon>
        <taxon>Vespidae</taxon>
        <taxon>Vespinae</taxon>
        <taxon>Vespula</taxon>
    </lineage>
</organism>
<dbReference type="AlphaFoldDB" id="A0A834NDX8"/>
<dbReference type="EMBL" id="JACSDZ010000004">
    <property type="protein sequence ID" value="KAF7405722.1"/>
    <property type="molecule type" value="Genomic_DNA"/>
</dbReference>